<name>A0A6P9E8C2_JUGRE</name>
<accession>A0A6P9E8C2</accession>
<dbReference type="GO" id="GO:0016878">
    <property type="term" value="F:acid-thiol ligase activity"/>
    <property type="evidence" value="ECO:0007669"/>
    <property type="project" value="UniProtKB-ARBA"/>
</dbReference>
<gene>
    <name evidence="3" type="primary">LOC109021799</name>
</gene>
<dbReference type="Proteomes" id="UP000235220">
    <property type="component" value="Chromosome 1"/>
</dbReference>
<reference evidence="3" key="1">
    <citation type="submission" date="2025-08" db="UniProtKB">
        <authorList>
            <consortium name="RefSeq"/>
        </authorList>
    </citation>
    <scope>IDENTIFICATION</scope>
    <source>
        <tissue evidence="3">Leaves</tissue>
    </source>
</reference>
<evidence type="ECO:0000313" key="3">
    <source>
        <dbReference type="RefSeq" id="XP_035543576.1"/>
    </source>
</evidence>
<protein>
    <submittedName>
        <fullName evidence="3">Long chain acyl-CoA synthetase 4-like</fullName>
    </submittedName>
</protein>
<dbReference type="RefSeq" id="XP_035543576.1">
    <property type="nucleotide sequence ID" value="XM_035687683.1"/>
</dbReference>
<dbReference type="Pfam" id="PF00501">
    <property type="entry name" value="AMP-binding"/>
    <property type="match status" value="1"/>
</dbReference>
<proteinExistence type="predicted"/>
<dbReference type="GO" id="GO:0016405">
    <property type="term" value="F:CoA-ligase activity"/>
    <property type="evidence" value="ECO:0007669"/>
    <property type="project" value="UniProtKB-ARBA"/>
</dbReference>
<dbReference type="InParanoid" id="A0A6P9E8C2"/>
<dbReference type="GeneID" id="109021799"/>
<keyword evidence="2" id="KW-1185">Reference proteome</keyword>
<feature type="domain" description="AMP-dependent synthetase/ligase" evidence="1">
    <location>
        <begin position="16"/>
        <end position="69"/>
    </location>
</feature>
<evidence type="ECO:0000259" key="1">
    <source>
        <dbReference type="Pfam" id="PF00501"/>
    </source>
</evidence>
<dbReference type="SUPFAM" id="SSF56801">
    <property type="entry name" value="Acetyl-CoA synthetase-like"/>
    <property type="match status" value="1"/>
</dbReference>
<dbReference type="AlphaFoldDB" id="A0A6P9E8C2"/>
<dbReference type="PANTHER" id="PTHR43272:SF3">
    <property type="entry name" value="LONG CHAIN ACYL-COA SYNTHETASE 4"/>
    <property type="match status" value="1"/>
</dbReference>
<organism evidence="2 3">
    <name type="scientific">Juglans regia</name>
    <name type="common">English walnut</name>
    <dbReference type="NCBI Taxonomy" id="51240"/>
    <lineage>
        <taxon>Eukaryota</taxon>
        <taxon>Viridiplantae</taxon>
        <taxon>Streptophyta</taxon>
        <taxon>Embryophyta</taxon>
        <taxon>Tracheophyta</taxon>
        <taxon>Spermatophyta</taxon>
        <taxon>Magnoliopsida</taxon>
        <taxon>eudicotyledons</taxon>
        <taxon>Gunneridae</taxon>
        <taxon>Pentapetalae</taxon>
        <taxon>rosids</taxon>
        <taxon>fabids</taxon>
        <taxon>Fagales</taxon>
        <taxon>Juglandaceae</taxon>
        <taxon>Juglans</taxon>
    </lineage>
</organism>
<dbReference type="InterPro" id="IPR000873">
    <property type="entry name" value="AMP-dep_synth/lig_dom"/>
</dbReference>
<dbReference type="OrthoDB" id="1673747at2759"/>
<dbReference type="Gene3D" id="3.40.50.12780">
    <property type="entry name" value="N-terminal domain of ligase-like"/>
    <property type="match status" value="1"/>
</dbReference>
<evidence type="ECO:0000313" key="2">
    <source>
        <dbReference type="Proteomes" id="UP000235220"/>
    </source>
</evidence>
<sequence length="87" mass="9842">MISNMTVERCPDNPMPGRREILDGKPGKYVWQTYEEVYELVIKVGNAMQSCGFGEGEKCGIYGVNSPEWDYKHGGLQCSWTLLCSFI</sequence>
<dbReference type="InterPro" id="IPR042099">
    <property type="entry name" value="ANL_N_sf"/>
</dbReference>
<dbReference type="GO" id="GO:0006631">
    <property type="term" value="P:fatty acid metabolic process"/>
    <property type="evidence" value="ECO:0007669"/>
    <property type="project" value="UniProtKB-ARBA"/>
</dbReference>
<dbReference type="PANTHER" id="PTHR43272">
    <property type="entry name" value="LONG-CHAIN-FATTY-ACID--COA LIGASE"/>
    <property type="match status" value="1"/>
</dbReference>
<dbReference type="KEGG" id="jre:109021799"/>